<feature type="coiled-coil region" evidence="1">
    <location>
        <begin position="581"/>
        <end position="608"/>
    </location>
</feature>
<dbReference type="Proteomes" id="UP001320831">
    <property type="component" value="Unassembled WGS sequence"/>
</dbReference>
<protein>
    <submittedName>
        <fullName evidence="3">DUF4139 domain-containing protein</fullName>
    </submittedName>
</protein>
<feature type="domain" description="DUF4139" evidence="2">
    <location>
        <begin position="226"/>
        <end position="393"/>
    </location>
</feature>
<evidence type="ECO:0000259" key="2">
    <source>
        <dbReference type="Pfam" id="PF13598"/>
    </source>
</evidence>
<evidence type="ECO:0000313" key="3">
    <source>
        <dbReference type="EMBL" id="MCT7374309.1"/>
    </source>
</evidence>
<dbReference type="EMBL" id="JAOCZP010000001">
    <property type="protein sequence ID" value="MCT7374309.1"/>
    <property type="molecule type" value="Genomic_DNA"/>
</dbReference>
<keyword evidence="1" id="KW-0175">Coiled coil</keyword>
<dbReference type="Pfam" id="PF13598">
    <property type="entry name" value="DUF4139"/>
    <property type="match status" value="1"/>
</dbReference>
<organism evidence="3 4">
    <name type="scientific">Chelativorans salis</name>
    <dbReference type="NCBI Taxonomy" id="2978478"/>
    <lineage>
        <taxon>Bacteria</taxon>
        <taxon>Pseudomonadati</taxon>
        <taxon>Pseudomonadota</taxon>
        <taxon>Alphaproteobacteria</taxon>
        <taxon>Hyphomicrobiales</taxon>
        <taxon>Phyllobacteriaceae</taxon>
        <taxon>Chelativorans</taxon>
    </lineage>
</organism>
<dbReference type="InterPro" id="IPR011935">
    <property type="entry name" value="CHP02231"/>
</dbReference>
<evidence type="ECO:0000313" key="4">
    <source>
        <dbReference type="Proteomes" id="UP001320831"/>
    </source>
</evidence>
<dbReference type="RefSeq" id="WP_260900688.1">
    <property type="nucleotide sequence ID" value="NZ_JAOCZP010000001.1"/>
</dbReference>
<evidence type="ECO:0000256" key="1">
    <source>
        <dbReference type="SAM" id="Coils"/>
    </source>
</evidence>
<dbReference type="PANTHER" id="PTHR31005">
    <property type="entry name" value="DUF4139 DOMAIN-CONTAINING PROTEIN"/>
    <property type="match status" value="1"/>
</dbReference>
<proteinExistence type="predicted"/>
<feature type="coiled-coil region" evidence="1">
    <location>
        <begin position="633"/>
        <end position="667"/>
    </location>
</feature>
<dbReference type="PANTHER" id="PTHR31005:SF8">
    <property type="entry name" value="DUF4139 DOMAIN-CONTAINING PROTEIN"/>
    <property type="match status" value="1"/>
</dbReference>
<accession>A0ABT2LJX0</accession>
<gene>
    <name evidence="3" type="ORF">N5A92_04585</name>
</gene>
<sequence length="668" mass="71317">MRKLESPFTPAARPLMVGATAILLALTPPLMAAEASASRIEAITLSSGGLAEIHRSAPVDGSDTLRIDVPLEQVDDILKSLVVRDPAGTIGAVTLDGLSPVEETFRRLPFTPEEMGSLPDLAASLQGVHVRASSGGRTVEGVVLGVGTRQAGEGDSFRTERILSVMTDSGDIEVLNLGTDSVLDILDEAMREKVREAASVSGRGRTDDIRSIAIELSGEGDRAVGLSYVVPAPVWKTAYRLVTGGDGTARLQAWAVVENATGEDWQDVALTLSSGAPVTLAQRLHQRYWHQRPEVPVAAGSATPPRPDTAKAIPMAEEDGAAGFDMRQHALAAPEAAMAPQMPASAPRGRAVAQEGETTATYRLPSLVDLPAGQTLSVPFVDEEVPAERVSVFQPEREESHPVAALFLENATAASLPPGLLTVYDDRDGYIGDAQLTGLPAGESRMASFAADRKVEVTTQSRPQETVSRISLVDGTVRATRLSRLVTTYSVKGAADAPRTLIIEHPRRNGWRFSSEALESATPTHHRLRVEIAAGGKAEVVATAERSDTEIFALLDADADALFGWSGAAADPDTASKLADLAELRQQAAQAAREVDDIQRDLKRAADSQARIRDNLAAVPADSTLGQRYVSMLEEEENQIADLTDRRREAEARARELEAEVADFIRNL</sequence>
<comment type="caution">
    <text evidence="3">The sequence shown here is derived from an EMBL/GenBank/DDBJ whole genome shotgun (WGS) entry which is preliminary data.</text>
</comment>
<keyword evidence="4" id="KW-1185">Reference proteome</keyword>
<dbReference type="InterPro" id="IPR037291">
    <property type="entry name" value="DUF4139"/>
</dbReference>
<reference evidence="3 4" key="1">
    <citation type="submission" date="2022-09" db="EMBL/GenBank/DDBJ databases">
        <title>Chelativorans salina sp. nov., a novel slightly halophilic bacterium isolated from a saline lake sediment enrichment.</title>
        <authorList>
            <person name="Gao L."/>
            <person name="Fang B.-Z."/>
            <person name="Li W.-J."/>
        </authorList>
    </citation>
    <scope>NUCLEOTIDE SEQUENCE [LARGE SCALE GENOMIC DNA]</scope>
    <source>
        <strain evidence="3 4">EGI FJ00035</strain>
    </source>
</reference>
<name>A0ABT2LJX0_9HYPH</name>